<organism evidence="1 2">
    <name type="scientific">Gigaspora rosea</name>
    <dbReference type="NCBI Taxonomy" id="44941"/>
    <lineage>
        <taxon>Eukaryota</taxon>
        <taxon>Fungi</taxon>
        <taxon>Fungi incertae sedis</taxon>
        <taxon>Mucoromycota</taxon>
        <taxon>Glomeromycotina</taxon>
        <taxon>Glomeromycetes</taxon>
        <taxon>Diversisporales</taxon>
        <taxon>Gigasporaceae</taxon>
        <taxon>Gigaspora</taxon>
    </lineage>
</organism>
<dbReference type="SUPFAM" id="SSF52047">
    <property type="entry name" value="RNI-like"/>
    <property type="match status" value="1"/>
</dbReference>
<comment type="caution">
    <text evidence="1">The sequence shown here is derived from an EMBL/GenBank/DDBJ whole genome shotgun (WGS) entry which is preliminary data.</text>
</comment>
<dbReference type="EMBL" id="QKWP01000595">
    <property type="protein sequence ID" value="RIB17611.1"/>
    <property type="molecule type" value="Genomic_DNA"/>
</dbReference>
<sequence>MASKILTGDMPELMDRILMNLESEIDSLYSCALVNRHWCNMSIPILWRDPFSFTNDQAIISEYFSSLDDNEKLILKEFGIIPDFPNTLFNYAKFLKVLDLSLFDDRVDLWINFQLSNMEKNATNNLNYDITNLLLKILIKSGATLSTLILNESDIFKVNSEISYLLERNTHFFSQLQDLFVVEYNVENVIMLLKILSSNATNLYELKFKISDINDTQLLHEFISIIKSQQHLEWFKFHGNEDITPEFNEEVISALENQNGALKGIQIAFCKFNTEFDVLRKFENLEAISIVGSDEQKILKLLNIDLCKLSTLEICSYQSIEAANIIQILEKSGPLLQQLKLDSDENEIYSQSLLFETLINFCQNITYLYISSFKFSDQFLNLINCLQKLQFLSLCWLGGESNESKEMMKTYVKNFAEILPSTLQYLDLSNVWESSHIDILLDHCDAPLENLLMTIKDYDSNFIDAVIRFCERKMTLDCVNIGRMDLSCLRMSRERFSGYSAINDEFWEEIQNDLEGHCELVTYESILVNLFEDDELYEYYKIRLSEL</sequence>
<evidence type="ECO:0000313" key="2">
    <source>
        <dbReference type="Proteomes" id="UP000266673"/>
    </source>
</evidence>
<evidence type="ECO:0000313" key="1">
    <source>
        <dbReference type="EMBL" id="RIB17611.1"/>
    </source>
</evidence>
<accession>A0A397V6S9</accession>
<reference evidence="1 2" key="1">
    <citation type="submission" date="2018-06" db="EMBL/GenBank/DDBJ databases">
        <title>Comparative genomics reveals the genomic features of Rhizophagus irregularis, R. cerebriforme, R. diaphanum and Gigaspora rosea, and their symbiotic lifestyle signature.</title>
        <authorList>
            <person name="Morin E."/>
            <person name="San Clemente H."/>
            <person name="Chen E.C.H."/>
            <person name="De La Providencia I."/>
            <person name="Hainaut M."/>
            <person name="Kuo A."/>
            <person name="Kohler A."/>
            <person name="Murat C."/>
            <person name="Tang N."/>
            <person name="Roy S."/>
            <person name="Loubradou J."/>
            <person name="Henrissat B."/>
            <person name="Grigoriev I.V."/>
            <person name="Corradi N."/>
            <person name="Roux C."/>
            <person name="Martin F.M."/>
        </authorList>
    </citation>
    <scope>NUCLEOTIDE SEQUENCE [LARGE SCALE GENOMIC DNA]</scope>
    <source>
        <strain evidence="1 2">DAOM 194757</strain>
    </source>
</reference>
<dbReference type="InterPro" id="IPR032675">
    <property type="entry name" value="LRR_dom_sf"/>
</dbReference>
<protein>
    <recommendedName>
        <fullName evidence="3">F-box domain-containing protein</fullName>
    </recommendedName>
</protein>
<gene>
    <name evidence="1" type="ORF">C2G38_2142525</name>
</gene>
<evidence type="ECO:0008006" key="3">
    <source>
        <dbReference type="Google" id="ProtNLM"/>
    </source>
</evidence>
<dbReference type="AlphaFoldDB" id="A0A397V6S9"/>
<keyword evidence="2" id="KW-1185">Reference proteome</keyword>
<name>A0A397V6S9_9GLOM</name>
<dbReference type="Proteomes" id="UP000266673">
    <property type="component" value="Unassembled WGS sequence"/>
</dbReference>
<dbReference type="OrthoDB" id="1751604at2759"/>
<dbReference type="Gene3D" id="3.80.10.10">
    <property type="entry name" value="Ribonuclease Inhibitor"/>
    <property type="match status" value="1"/>
</dbReference>
<proteinExistence type="predicted"/>